<evidence type="ECO:0000313" key="4">
    <source>
        <dbReference type="Proteomes" id="UP000320055"/>
    </source>
</evidence>
<dbReference type="RefSeq" id="WP_144871315.1">
    <property type="nucleotide sequence ID" value="NZ_LR213932.1"/>
</dbReference>
<feature type="domain" description="Glycosyltransferase 2-like" evidence="2">
    <location>
        <begin position="43"/>
        <end position="222"/>
    </location>
</feature>
<dbReference type="PANTHER" id="PTHR43646:SF3">
    <property type="entry name" value="SLR1566 PROTEIN"/>
    <property type="match status" value="1"/>
</dbReference>
<evidence type="ECO:0000259" key="2">
    <source>
        <dbReference type="Pfam" id="PF00535"/>
    </source>
</evidence>
<organism evidence="3 4">
    <name type="scientific">Hyella patelloides LEGE 07179</name>
    <dbReference type="NCBI Taxonomy" id="945734"/>
    <lineage>
        <taxon>Bacteria</taxon>
        <taxon>Bacillati</taxon>
        <taxon>Cyanobacteriota</taxon>
        <taxon>Cyanophyceae</taxon>
        <taxon>Pleurocapsales</taxon>
        <taxon>Hyellaceae</taxon>
        <taxon>Hyella</taxon>
    </lineage>
</organism>
<feature type="transmembrane region" description="Helical" evidence="1">
    <location>
        <begin position="343"/>
        <end position="362"/>
    </location>
</feature>
<dbReference type="InterPro" id="IPR029044">
    <property type="entry name" value="Nucleotide-diphossugar_trans"/>
</dbReference>
<name>A0A563VNQ7_9CYAN</name>
<sequence>MIFIAIASLLIWLGLLLFWGQFWLGVRLSPNEKKLESYPNIWAVIPARDEADVIADSLGSIFQQDYPGKLSVVLVDDNSCDDTAKIAQETANQFKKNQQFNLILGHPLPEEWKGKLWALKQGIDYAKQQALAPDYILLTDADIQHHSSNLTELITKAETENLDLVSLMVLLRCQSFWEKLLIPAFVFFFQKLYPFKLANNSQSFVAAAAGGCILIKADTLDRIGGIASLKNSLIDDCTLARKVKSNQGKIWLGLTEKTISLRPYDSLKSIWDMVARTAFNQLNYSWLLLMGTILGMALVYLVPLLAVIWGIVTQNMPVAIIGLITWIIMSLAYFPTIKLYRLFPLWSFCLSGVAFLYGLMTIDSAIKHLRGKGGFWKGRVYQ</sequence>
<feature type="transmembrane region" description="Helical" evidence="1">
    <location>
        <begin position="286"/>
        <end position="311"/>
    </location>
</feature>
<keyword evidence="3" id="KW-0808">Transferase</keyword>
<dbReference type="Proteomes" id="UP000320055">
    <property type="component" value="Unassembled WGS sequence"/>
</dbReference>
<dbReference type="EMBL" id="CAACVJ010000093">
    <property type="protein sequence ID" value="VEP13102.1"/>
    <property type="molecule type" value="Genomic_DNA"/>
</dbReference>
<dbReference type="OrthoDB" id="9806525at2"/>
<protein>
    <submittedName>
        <fullName evidence="3">Glycosyl transferase family 2</fullName>
    </submittedName>
</protein>
<evidence type="ECO:0000256" key="1">
    <source>
        <dbReference type="SAM" id="Phobius"/>
    </source>
</evidence>
<dbReference type="PANTHER" id="PTHR43646">
    <property type="entry name" value="GLYCOSYLTRANSFERASE"/>
    <property type="match status" value="1"/>
</dbReference>
<keyword evidence="1" id="KW-0472">Membrane</keyword>
<feature type="transmembrane region" description="Helical" evidence="1">
    <location>
        <begin position="318"/>
        <end position="337"/>
    </location>
</feature>
<dbReference type="Pfam" id="PF00535">
    <property type="entry name" value="Glycos_transf_2"/>
    <property type="match status" value="1"/>
</dbReference>
<dbReference type="InterPro" id="IPR001173">
    <property type="entry name" value="Glyco_trans_2-like"/>
</dbReference>
<keyword evidence="4" id="KW-1185">Reference proteome</keyword>
<dbReference type="Gene3D" id="3.90.550.10">
    <property type="entry name" value="Spore Coat Polysaccharide Biosynthesis Protein SpsA, Chain A"/>
    <property type="match status" value="1"/>
</dbReference>
<dbReference type="NCBIfam" id="TIGR03469">
    <property type="entry name" value="HpnB"/>
    <property type="match status" value="1"/>
</dbReference>
<keyword evidence="1" id="KW-0812">Transmembrane</keyword>
<keyword evidence="1" id="KW-1133">Transmembrane helix</keyword>
<gene>
    <name evidence="3" type="ORF">H1P_1820014</name>
</gene>
<accession>A0A563VNQ7</accession>
<evidence type="ECO:0000313" key="3">
    <source>
        <dbReference type="EMBL" id="VEP13102.1"/>
    </source>
</evidence>
<dbReference type="AlphaFoldDB" id="A0A563VNQ7"/>
<dbReference type="SUPFAM" id="SSF53448">
    <property type="entry name" value="Nucleotide-diphospho-sugar transferases"/>
    <property type="match status" value="1"/>
</dbReference>
<reference evidence="3 4" key="1">
    <citation type="submission" date="2019-01" db="EMBL/GenBank/DDBJ databases">
        <authorList>
            <person name="Brito A."/>
        </authorList>
    </citation>
    <scope>NUCLEOTIDE SEQUENCE [LARGE SCALE GENOMIC DNA]</scope>
    <source>
        <strain evidence="3">1</strain>
    </source>
</reference>
<proteinExistence type="predicted"/>
<dbReference type="GO" id="GO:0016740">
    <property type="term" value="F:transferase activity"/>
    <property type="evidence" value="ECO:0007669"/>
    <property type="project" value="UniProtKB-KW"/>
</dbReference>
<dbReference type="InterPro" id="IPR017832">
    <property type="entry name" value="Glyco_trans_2_hopen-assoc_HpnB"/>
</dbReference>